<accession>A0ABQ3JBS7</accession>
<evidence type="ECO:0008006" key="3">
    <source>
        <dbReference type="Google" id="ProtNLM"/>
    </source>
</evidence>
<reference evidence="2" key="1">
    <citation type="journal article" date="2019" name="Int. J. Syst. Evol. Microbiol.">
        <title>The Global Catalogue of Microorganisms (GCM) 10K type strain sequencing project: providing services to taxonomists for standard genome sequencing and annotation.</title>
        <authorList>
            <consortium name="The Broad Institute Genomics Platform"/>
            <consortium name="The Broad Institute Genome Sequencing Center for Infectious Disease"/>
            <person name="Wu L."/>
            <person name="Ma J."/>
        </authorList>
    </citation>
    <scope>NUCLEOTIDE SEQUENCE [LARGE SCALE GENOMIC DNA]</scope>
    <source>
        <strain evidence="2">CGMCC 4.7677</strain>
    </source>
</reference>
<comment type="caution">
    <text evidence="1">The sequence shown here is derived from an EMBL/GenBank/DDBJ whole genome shotgun (WGS) entry which is preliminary data.</text>
</comment>
<dbReference type="InterPro" id="IPR032710">
    <property type="entry name" value="NTF2-like_dom_sf"/>
</dbReference>
<evidence type="ECO:0000313" key="2">
    <source>
        <dbReference type="Proteomes" id="UP000605897"/>
    </source>
</evidence>
<dbReference type="Proteomes" id="UP000605897">
    <property type="component" value="Unassembled WGS sequence"/>
</dbReference>
<dbReference type="Gene3D" id="3.10.450.50">
    <property type="match status" value="1"/>
</dbReference>
<organism evidence="1 2">
    <name type="scientific">Amycolatopsis deserti</name>
    <dbReference type="NCBI Taxonomy" id="185696"/>
    <lineage>
        <taxon>Bacteria</taxon>
        <taxon>Bacillati</taxon>
        <taxon>Actinomycetota</taxon>
        <taxon>Actinomycetes</taxon>
        <taxon>Pseudonocardiales</taxon>
        <taxon>Pseudonocardiaceae</taxon>
        <taxon>Amycolatopsis</taxon>
    </lineage>
</organism>
<sequence length="103" mass="11399">MMNSLPAAVRGYLADPAADVFTTDAVVVDDGRTYRGPDEIRAWTRRTTTEFRYTATLTGFSQEGAGEWTVVQHLSGDFPGGEVDLRYRFQLRGERIAALTIAP</sequence>
<dbReference type="EMBL" id="BNAU01000008">
    <property type="protein sequence ID" value="GHF19431.1"/>
    <property type="molecule type" value="Genomic_DNA"/>
</dbReference>
<dbReference type="RefSeq" id="WP_229874813.1">
    <property type="nucleotide sequence ID" value="NZ_BNAU01000008.1"/>
</dbReference>
<name>A0ABQ3JBS7_9PSEU</name>
<gene>
    <name evidence="1" type="ORF">GCM10017786_61620</name>
</gene>
<proteinExistence type="predicted"/>
<dbReference type="SUPFAM" id="SSF54427">
    <property type="entry name" value="NTF2-like"/>
    <property type="match status" value="1"/>
</dbReference>
<keyword evidence="2" id="KW-1185">Reference proteome</keyword>
<protein>
    <recommendedName>
        <fullName evidence="3">SnoaL-like domain-containing protein</fullName>
    </recommendedName>
</protein>
<evidence type="ECO:0000313" key="1">
    <source>
        <dbReference type="EMBL" id="GHF19431.1"/>
    </source>
</evidence>